<reference evidence="5 6" key="1">
    <citation type="journal article" date="2017" name="BMC Genomics">
        <title>Genomic analysis of methanogenic archaea reveals a shift towards energy conservation.</title>
        <authorList>
            <person name="Gilmore S.P."/>
            <person name="Henske J.K."/>
            <person name="Sexton J.A."/>
            <person name="Solomon K.V."/>
            <person name="Seppala S."/>
            <person name="Yoo J.I."/>
            <person name="Huyett L.M."/>
            <person name="Pressman A."/>
            <person name="Cogan J.Z."/>
            <person name="Kivenson V."/>
            <person name="Peng X."/>
            <person name="Tan Y."/>
            <person name="Valentine D.L."/>
            <person name="O'Malley M.A."/>
        </authorList>
    </citation>
    <scope>NUCLEOTIDE SEQUENCE [LARGE SCALE GENOMIC DNA]</scope>
    <source>
        <strain evidence="5 6">M.o.H.</strain>
    </source>
</reference>
<feature type="modified residue" description="N6-(pyridoxal phosphate)lysine" evidence="3">
    <location>
        <position position="209"/>
    </location>
</feature>
<dbReference type="NCBIfam" id="TIGR03576">
    <property type="entry name" value="pyridox_MJ0158"/>
    <property type="match status" value="1"/>
</dbReference>
<dbReference type="Pfam" id="PF22583">
    <property type="entry name" value="UPF0425_C"/>
    <property type="match status" value="1"/>
</dbReference>
<dbReference type="Gene3D" id="3.40.640.10">
    <property type="entry name" value="Type I PLP-dependent aspartate aminotransferase-like (Major domain)"/>
    <property type="match status" value="1"/>
</dbReference>
<proteinExistence type="predicted"/>
<dbReference type="InterPro" id="IPR015421">
    <property type="entry name" value="PyrdxlP-dep_Trfase_major"/>
</dbReference>
<keyword evidence="2 3" id="KW-0663">Pyridoxal phosphate</keyword>
<organism evidence="5 6">
    <name type="scientific">Methanobacterium bryantii</name>
    <dbReference type="NCBI Taxonomy" id="2161"/>
    <lineage>
        <taxon>Archaea</taxon>
        <taxon>Methanobacteriati</taxon>
        <taxon>Methanobacteriota</taxon>
        <taxon>Methanomada group</taxon>
        <taxon>Methanobacteria</taxon>
        <taxon>Methanobacteriales</taxon>
        <taxon>Methanobacteriaceae</taxon>
        <taxon>Methanobacterium</taxon>
    </lineage>
</organism>
<dbReference type="Gene3D" id="3.90.1150.70">
    <property type="match status" value="1"/>
</dbReference>
<dbReference type="InterPro" id="IPR015424">
    <property type="entry name" value="PyrdxlP-dep_Trfase"/>
</dbReference>
<evidence type="ECO:0000256" key="1">
    <source>
        <dbReference type="ARBA" id="ARBA00001933"/>
    </source>
</evidence>
<evidence type="ECO:0000313" key="5">
    <source>
        <dbReference type="EMBL" id="PAV03479.1"/>
    </source>
</evidence>
<name>A0A2A2H259_METBR</name>
<comment type="cofactor">
    <cofactor evidence="1 3">
        <name>pyridoxal 5'-phosphate</name>
        <dbReference type="ChEBI" id="CHEBI:597326"/>
    </cofactor>
</comment>
<dbReference type="PANTHER" id="PTHR32328:SF0">
    <property type="entry name" value="L-SERYL-TRNA(SEC) SELENIUM TRANSFERASE"/>
    <property type="match status" value="1"/>
</dbReference>
<evidence type="ECO:0000259" key="4">
    <source>
        <dbReference type="Pfam" id="PF22583"/>
    </source>
</evidence>
<dbReference type="PANTHER" id="PTHR32328">
    <property type="entry name" value="L-SERYL-TRNA(SEC) SELENIUM TRANSFERASE"/>
    <property type="match status" value="1"/>
</dbReference>
<feature type="domain" description="UPF0425" evidence="4">
    <location>
        <begin position="280"/>
        <end position="355"/>
    </location>
</feature>
<dbReference type="RefSeq" id="WP_069582904.1">
    <property type="nucleotide sequence ID" value="NZ_LMVM01000038.1"/>
</dbReference>
<dbReference type="InterPro" id="IPR018319">
    <property type="entry name" value="SelA-like"/>
</dbReference>
<dbReference type="Proteomes" id="UP000217784">
    <property type="component" value="Unassembled WGS sequence"/>
</dbReference>
<comment type="caution">
    <text evidence="5">The sequence shown here is derived from an EMBL/GenBank/DDBJ whole genome shotgun (WGS) entry which is preliminary data.</text>
</comment>
<dbReference type="InterPro" id="IPR020033">
    <property type="entry name" value="PyrdxlP-dep_transferase_arc"/>
</dbReference>
<dbReference type="InterPro" id="IPR055177">
    <property type="entry name" value="UPF0425_MJ0158-like_C"/>
</dbReference>
<keyword evidence="6" id="KW-1185">Reference proteome</keyword>
<evidence type="ECO:0000256" key="2">
    <source>
        <dbReference type="ARBA" id="ARBA00022898"/>
    </source>
</evidence>
<dbReference type="AlphaFoldDB" id="A0A2A2H259"/>
<evidence type="ECO:0000313" key="6">
    <source>
        <dbReference type="Proteomes" id="UP000217784"/>
    </source>
</evidence>
<gene>
    <name evidence="5" type="ORF">ASJ80_00555</name>
</gene>
<accession>A0A2A2H259</accession>
<dbReference type="OrthoDB" id="67852at2157"/>
<dbReference type="GO" id="GO:0004125">
    <property type="term" value="F:L-seryl-tRNA(Sec) selenium transferase activity"/>
    <property type="evidence" value="ECO:0007669"/>
    <property type="project" value="TreeGrafter"/>
</dbReference>
<evidence type="ECO:0000256" key="3">
    <source>
        <dbReference type="PIRSR" id="PIRSR618319-50"/>
    </source>
</evidence>
<sequence length="389" mass="42775">MLIKSPVDEVKKRENSFRIISSILKQNGRNALYDLTGLAGGFKLSQEDLDLLETYAGPAIFESELQNLGKEHLGGEKILAFNRTTSGILATILALVSSGDEVIHYLPKFPSHPSIPRSTALVGASYREFDNLDEFEIKDNTSLVIITGSTMDHDIIKEDEFLKIIEISGSKNIPVFVDDASGARLRTVLYNQPKAMDMGADLVITSTDKLMDGPRAGLMAGKGEIVDLIKSKAHQFGLEAQSATIVGIIKAIESFNGERMIDAFRKKHLVYEAIKKGISSIKETPTGVMLSADDLINELKQKGVETEFSPADVACVFSALLLRNYHIVTIPAVGMPGASPTIRIDLAAEDAERVDKEYIVKAFIETFSHLNEIVNYKEACELVLYEYDD</sequence>
<dbReference type="SUPFAM" id="SSF53383">
    <property type="entry name" value="PLP-dependent transferases"/>
    <property type="match status" value="1"/>
</dbReference>
<dbReference type="Pfam" id="PF03841">
    <property type="entry name" value="SelA"/>
    <property type="match status" value="1"/>
</dbReference>
<protein>
    <submittedName>
        <fullName evidence="5">Pyridoxal phosphate-dependent protein</fullName>
    </submittedName>
</protein>
<dbReference type="EMBL" id="LMVM01000038">
    <property type="protein sequence ID" value="PAV03479.1"/>
    <property type="molecule type" value="Genomic_DNA"/>
</dbReference>